<dbReference type="Gene3D" id="2.60.120.200">
    <property type="match status" value="2"/>
</dbReference>
<dbReference type="Pfam" id="PF00354">
    <property type="entry name" value="Pentaxin"/>
    <property type="match status" value="2"/>
</dbReference>
<proteinExistence type="predicted"/>
<keyword evidence="6" id="KW-0245">EGF-like domain</keyword>
<dbReference type="PROSITE" id="PS01186">
    <property type="entry name" value="EGF_2"/>
    <property type="match status" value="1"/>
</dbReference>
<dbReference type="InterPro" id="IPR000742">
    <property type="entry name" value="EGF"/>
</dbReference>
<comment type="caution">
    <text evidence="12">The sequence shown here is derived from an EMBL/GenBank/DDBJ whole genome shotgun (WGS) entry which is preliminary data.</text>
</comment>
<evidence type="ECO:0000259" key="11">
    <source>
        <dbReference type="PROSITE" id="PS51828"/>
    </source>
</evidence>
<reference evidence="12" key="1">
    <citation type="submission" date="2023-01" db="EMBL/GenBank/DDBJ databases">
        <title>Genome assembly of the deep-sea coral Lophelia pertusa.</title>
        <authorList>
            <person name="Herrera S."/>
            <person name="Cordes E."/>
        </authorList>
    </citation>
    <scope>NUCLEOTIDE SEQUENCE</scope>
    <source>
        <strain evidence="12">USNM1676648</strain>
        <tissue evidence="12">Polyp</tissue>
    </source>
</reference>
<feature type="domain" description="Apple" evidence="10">
    <location>
        <begin position="24"/>
        <end position="107"/>
    </location>
</feature>
<keyword evidence="3" id="KW-0106">Calcium</keyword>
<dbReference type="SMART" id="SM00181">
    <property type="entry name" value="EGF"/>
    <property type="match status" value="1"/>
</dbReference>
<evidence type="ECO:0000259" key="10">
    <source>
        <dbReference type="PROSITE" id="PS50948"/>
    </source>
</evidence>
<evidence type="ECO:0000259" key="9">
    <source>
        <dbReference type="PROSITE" id="PS50026"/>
    </source>
</evidence>
<feature type="chain" id="PRO_5040978576" evidence="8">
    <location>
        <begin position="20"/>
        <end position="613"/>
    </location>
</feature>
<dbReference type="EMBL" id="MU826857">
    <property type="protein sequence ID" value="KAJ7370725.1"/>
    <property type="molecule type" value="Genomic_DNA"/>
</dbReference>
<dbReference type="Gene3D" id="2.10.25.10">
    <property type="entry name" value="Laminin"/>
    <property type="match status" value="1"/>
</dbReference>
<dbReference type="PRINTS" id="PR00895">
    <property type="entry name" value="PENTAXIN"/>
</dbReference>
<keyword evidence="4 6" id="KW-1015">Disulfide bond</keyword>
<comment type="cofactor">
    <cofactor evidence="1">
        <name>Ca(2+)</name>
        <dbReference type="ChEBI" id="CHEBI:29108"/>
    </cofactor>
</comment>
<evidence type="ECO:0000256" key="1">
    <source>
        <dbReference type="ARBA" id="ARBA00001913"/>
    </source>
</evidence>
<dbReference type="Gene3D" id="3.50.4.10">
    <property type="entry name" value="Hepatocyte Growth Factor"/>
    <property type="match status" value="1"/>
</dbReference>
<keyword evidence="8" id="KW-0732">Signal</keyword>
<feature type="signal peptide" evidence="8">
    <location>
        <begin position="1"/>
        <end position="19"/>
    </location>
</feature>
<dbReference type="SMART" id="SM00159">
    <property type="entry name" value="PTX"/>
    <property type="match status" value="1"/>
</dbReference>
<dbReference type="OrthoDB" id="547680at2759"/>
<comment type="caution">
    <text evidence="6">Lacks conserved residue(s) required for the propagation of feature annotation.</text>
</comment>
<evidence type="ECO:0000313" key="12">
    <source>
        <dbReference type="EMBL" id="KAJ7370725.1"/>
    </source>
</evidence>
<dbReference type="GO" id="GO:0046872">
    <property type="term" value="F:metal ion binding"/>
    <property type="evidence" value="ECO:0007669"/>
    <property type="project" value="UniProtKB-KW"/>
</dbReference>
<name>A0A9X0CPC2_9CNID</name>
<dbReference type="InterPro" id="IPR051360">
    <property type="entry name" value="Neuronal_Pentraxin_Related"/>
</dbReference>
<feature type="disulfide bond" evidence="6">
    <location>
        <begin position="135"/>
        <end position="144"/>
    </location>
</feature>
<dbReference type="InterPro" id="IPR013320">
    <property type="entry name" value="ConA-like_dom_sf"/>
</dbReference>
<dbReference type="InterPro" id="IPR009030">
    <property type="entry name" value="Growth_fac_rcpt_cys_sf"/>
</dbReference>
<dbReference type="Proteomes" id="UP001163046">
    <property type="component" value="Unassembled WGS sequence"/>
</dbReference>
<dbReference type="CDD" id="cd00054">
    <property type="entry name" value="EGF_CA"/>
    <property type="match status" value="1"/>
</dbReference>
<evidence type="ECO:0000256" key="7">
    <source>
        <dbReference type="PROSITE-ProRule" id="PRU01172"/>
    </source>
</evidence>
<keyword evidence="2" id="KW-0479">Metal-binding</keyword>
<evidence type="ECO:0000313" key="13">
    <source>
        <dbReference type="Proteomes" id="UP001163046"/>
    </source>
</evidence>
<dbReference type="Pfam" id="PF00008">
    <property type="entry name" value="EGF"/>
    <property type="match status" value="1"/>
</dbReference>
<accession>A0A9X0CPC2</accession>
<evidence type="ECO:0000256" key="2">
    <source>
        <dbReference type="ARBA" id="ARBA00022723"/>
    </source>
</evidence>
<dbReference type="InterPro" id="IPR003609">
    <property type="entry name" value="Pan_app"/>
</dbReference>
<evidence type="ECO:0000256" key="4">
    <source>
        <dbReference type="ARBA" id="ARBA00023157"/>
    </source>
</evidence>
<protein>
    <submittedName>
        <fullName evidence="12">Pentaxin</fullName>
    </submittedName>
</protein>
<feature type="domain" description="EGF-like" evidence="9">
    <location>
        <begin position="106"/>
        <end position="145"/>
    </location>
</feature>
<organism evidence="12 13">
    <name type="scientific">Desmophyllum pertusum</name>
    <dbReference type="NCBI Taxonomy" id="174260"/>
    <lineage>
        <taxon>Eukaryota</taxon>
        <taxon>Metazoa</taxon>
        <taxon>Cnidaria</taxon>
        <taxon>Anthozoa</taxon>
        <taxon>Hexacorallia</taxon>
        <taxon>Scleractinia</taxon>
        <taxon>Caryophylliina</taxon>
        <taxon>Caryophylliidae</taxon>
        <taxon>Desmophyllum</taxon>
    </lineage>
</organism>
<evidence type="ECO:0000256" key="5">
    <source>
        <dbReference type="ARBA" id="ARBA00023180"/>
    </source>
</evidence>
<dbReference type="Pfam" id="PF00024">
    <property type="entry name" value="PAN_1"/>
    <property type="match status" value="1"/>
</dbReference>
<evidence type="ECO:0000256" key="6">
    <source>
        <dbReference type="PROSITE-ProRule" id="PRU00076"/>
    </source>
</evidence>
<keyword evidence="5" id="KW-0325">Glycoprotein</keyword>
<dbReference type="PANTHER" id="PTHR19277:SF125">
    <property type="entry name" value="B6"/>
    <property type="match status" value="1"/>
</dbReference>
<sequence length="613" mass="68915">MAYIIVLMLCCVTLHGVSSSKHPCARVKRFDFHQEGYTLNNHVIVNHTTATAMDCAFHCVATPDCISYNFMKSEQSNNCQLSDKTRRSAKNEDYVQRQGSIFYEHSLEGCSASPCMYDNQCVESCSADGSYTCECDEGFTGKRCQHFAGTFKVHYPTSLASNYIQTTLDAELKGFTLCLWMNTTKLTSNLFSYVISGNPDVFRLSMNYSYLNFYIWGQNIGYIDGIKKRTVPLGRTLDAIPKGYQLVIGQGPSYQSSSYNNADSFEGEISGFNIWDTFGSSSRRIVEIYRGNGAEKGNVIGWRNLKTKTHGGLEILQGSPLESQERPTDFVLEFKTKSVENYVVYANDVPSMTKFTACAWYKTTGRGNLFQYGTSSYPTGAIHAFVRGSGFQFGINDGKKHIISISDLLNDLWHHACLQWQTEGQVTVYSDGDEESTMTDYMKWTVIEAGGIFIVGQEFDGYGSDFEEWQALQGKISQVNVWSFKLDENVIKEMSQSCSLVQGDAVTWSGFVSKIYGSVSIIKPAECKVLDDVVQWNRNAECRQKFTVKNSSCTGKILALFNRWSDNSGRMWGCYYSCTITWKPGIGNNLYDNDSPFNFCKTLAHEQLIQINV</sequence>
<dbReference type="SUPFAM" id="SSF49899">
    <property type="entry name" value="Concanavalin A-like lectins/glucanases"/>
    <property type="match status" value="2"/>
</dbReference>
<evidence type="ECO:0000256" key="8">
    <source>
        <dbReference type="SAM" id="SignalP"/>
    </source>
</evidence>
<gene>
    <name evidence="12" type="primary">SVEP1_18</name>
    <name evidence="12" type="ORF">OS493_030144</name>
</gene>
<dbReference type="PROSITE" id="PS51828">
    <property type="entry name" value="PTX_2"/>
    <property type="match status" value="1"/>
</dbReference>
<dbReference type="InterPro" id="IPR001759">
    <property type="entry name" value="PTX_dom"/>
</dbReference>
<feature type="domain" description="Pentraxin (PTX)" evidence="11">
    <location>
        <begin position="328"/>
        <end position="528"/>
    </location>
</feature>
<dbReference type="AlphaFoldDB" id="A0A9X0CPC2"/>
<dbReference type="PROSITE" id="PS50948">
    <property type="entry name" value="PAN"/>
    <property type="match status" value="1"/>
</dbReference>
<evidence type="ECO:0000256" key="3">
    <source>
        <dbReference type="ARBA" id="ARBA00022837"/>
    </source>
</evidence>
<feature type="disulfide bond" evidence="7">
    <location>
        <begin position="358"/>
        <end position="417"/>
    </location>
</feature>
<dbReference type="PANTHER" id="PTHR19277">
    <property type="entry name" value="PENTRAXIN"/>
    <property type="match status" value="1"/>
</dbReference>
<dbReference type="SUPFAM" id="SSF57184">
    <property type="entry name" value="Growth factor receptor domain"/>
    <property type="match status" value="1"/>
</dbReference>
<dbReference type="PROSITE" id="PS50026">
    <property type="entry name" value="EGF_3"/>
    <property type="match status" value="1"/>
</dbReference>
<dbReference type="PROSITE" id="PS00022">
    <property type="entry name" value="EGF_1"/>
    <property type="match status" value="1"/>
</dbReference>
<keyword evidence="13" id="KW-1185">Reference proteome</keyword>